<dbReference type="Proteomes" id="UP000198666">
    <property type="component" value="Unassembled WGS sequence"/>
</dbReference>
<proteinExistence type="predicted"/>
<dbReference type="RefSeq" id="WP_093727592.1">
    <property type="nucleotide sequence ID" value="NZ_FMZB01000006.1"/>
</dbReference>
<evidence type="ECO:0000256" key="1">
    <source>
        <dbReference type="SAM" id="Phobius"/>
    </source>
</evidence>
<dbReference type="AlphaFoldDB" id="A0A1G6RX79"/>
<dbReference type="PANTHER" id="PTHR34473">
    <property type="entry name" value="UPF0699 TRANSMEMBRANE PROTEIN YDBS"/>
    <property type="match status" value="1"/>
</dbReference>
<protein>
    <submittedName>
        <fullName evidence="3">Putative membrane protein</fullName>
    </submittedName>
</protein>
<feature type="transmembrane region" description="Helical" evidence="1">
    <location>
        <begin position="354"/>
        <end position="372"/>
    </location>
</feature>
<feature type="domain" description="YdbS-like PH" evidence="2">
    <location>
        <begin position="255"/>
        <end position="332"/>
    </location>
</feature>
<dbReference type="OrthoDB" id="2195155at2"/>
<evidence type="ECO:0000259" key="2">
    <source>
        <dbReference type="Pfam" id="PF03703"/>
    </source>
</evidence>
<feature type="transmembrane region" description="Helical" evidence="1">
    <location>
        <begin position="221"/>
        <end position="245"/>
    </location>
</feature>
<feature type="transmembrane region" description="Helical" evidence="1">
    <location>
        <begin position="176"/>
        <end position="196"/>
    </location>
</feature>
<gene>
    <name evidence="3" type="ORF">SAMN05421663_106236</name>
</gene>
<evidence type="ECO:0000313" key="3">
    <source>
        <dbReference type="EMBL" id="SDD09272.1"/>
    </source>
</evidence>
<feature type="domain" description="YdbS-like PH" evidence="2">
    <location>
        <begin position="65"/>
        <end position="143"/>
    </location>
</feature>
<dbReference type="EMBL" id="FMZB01000006">
    <property type="protein sequence ID" value="SDD09272.1"/>
    <property type="molecule type" value="Genomic_DNA"/>
</dbReference>
<dbReference type="STRING" id="361279.SAMN05421663_106236"/>
<reference evidence="4" key="1">
    <citation type="submission" date="2016-10" db="EMBL/GenBank/DDBJ databases">
        <authorList>
            <person name="Varghese N."/>
            <person name="Submissions S."/>
        </authorList>
    </citation>
    <scope>NUCLEOTIDE SEQUENCE [LARGE SCALE GENOMIC DNA]</scope>
    <source>
        <strain evidence="4">DSM 21620</strain>
    </source>
</reference>
<dbReference type="PIRSF" id="PIRSF026631">
    <property type="entry name" value="UCP026631"/>
    <property type="match status" value="1"/>
</dbReference>
<organism evidence="3 4">
    <name type="scientific">Terribacillus halophilus</name>
    <dbReference type="NCBI Taxonomy" id="361279"/>
    <lineage>
        <taxon>Bacteria</taxon>
        <taxon>Bacillati</taxon>
        <taxon>Bacillota</taxon>
        <taxon>Bacilli</taxon>
        <taxon>Bacillales</taxon>
        <taxon>Bacillaceae</taxon>
        <taxon>Terribacillus</taxon>
    </lineage>
</organism>
<feature type="transmembrane region" description="Helical" evidence="1">
    <location>
        <begin position="12"/>
        <end position="35"/>
    </location>
</feature>
<keyword evidence="4" id="KW-1185">Reference proteome</keyword>
<dbReference type="InterPro" id="IPR005182">
    <property type="entry name" value="YdbS-like_PH"/>
</dbReference>
<keyword evidence="1" id="KW-0472">Membrane</keyword>
<evidence type="ECO:0000313" key="4">
    <source>
        <dbReference type="Proteomes" id="UP000198666"/>
    </source>
</evidence>
<name>A0A1G6RX79_9BACI</name>
<feature type="transmembrane region" description="Helical" evidence="1">
    <location>
        <begin position="41"/>
        <end position="66"/>
    </location>
</feature>
<sequence length="486" mass="55627">MSEPRRMHPISIFLRMLKIIKDVIIPMAIGFIAVIKNISAMFWWLPFVLGGGILLIIGLFAFLYWFRFTYRTEDDELRIESGIFVRKKRYISRHRIHSVNTSANIFHRLFGLVKLEVQTAGGGKEAEGVIPALSKLDASAIQQFVKRKEQDVVLENTEDIKLSEHKVSYRLSFRRLLAAAATSGGTGIIFGFLFAITQQADNVMDINIYSFFYHWLLEQSLLLSILFAVGSLAVTWMVAMIGTILKYCFFEISKQGNELFIQRGLLERKEMTIPLHRIQAVKVEENIFRQPFGLLAVSAEIAGGEAGKDEKNISTVLFPLLRKKELQAFLEELLSDYVVETAYRKPPKRAFMRYLFLPLAISVLITGVLIYFFGGYGLFALVLVVLTIIFCVLDYRDAGVSWTADTLTMRYRELTRVTVHVHRKRVQTFYESQHYFQSKKQLGTLKVAVASGGTAGSRFKVKHLEEKDADEAYDWYSFRSQKRTAQ</sequence>
<feature type="domain" description="YdbS-like PH" evidence="2">
    <location>
        <begin position="395"/>
        <end position="476"/>
    </location>
</feature>
<accession>A0A1G6RX79</accession>
<dbReference type="PANTHER" id="PTHR34473:SF2">
    <property type="entry name" value="UPF0699 TRANSMEMBRANE PROTEIN YDBT"/>
    <property type="match status" value="1"/>
</dbReference>
<feature type="transmembrane region" description="Helical" evidence="1">
    <location>
        <begin position="378"/>
        <end position="395"/>
    </location>
</feature>
<keyword evidence="1" id="KW-1133">Transmembrane helix</keyword>
<dbReference type="Pfam" id="PF03703">
    <property type="entry name" value="bPH_2"/>
    <property type="match status" value="3"/>
</dbReference>
<keyword evidence="1" id="KW-0812">Transmembrane</keyword>
<dbReference type="InterPro" id="IPR014529">
    <property type="entry name" value="UCP026631"/>
</dbReference>